<feature type="chain" id="PRO_5012040104" evidence="1">
    <location>
        <begin position="33"/>
        <end position="137"/>
    </location>
</feature>
<accession>A0A261SGW0</accession>
<dbReference type="Proteomes" id="UP000217005">
    <property type="component" value="Unassembled WGS sequence"/>
</dbReference>
<dbReference type="RefSeq" id="WP_094827483.1">
    <property type="nucleotide sequence ID" value="NZ_NEVL01000003.1"/>
</dbReference>
<dbReference type="PANTHER" id="PTHR36505:SF1">
    <property type="entry name" value="BLR1072 PROTEIN"/>
    <property type="match status" value="1"/>
</dbReference>
<proteinExistence type="predicted"/>
<dbReference type="PANTHER" id="PTHR36505">
    <property type="entry name" value="BLR1072 PROTEIN"/>
    <property type="match status" value="1"/>
</dbReference>
<organism evidence="3 4">
    <name type="scientific">Bordetella genomosp. 1</name>
    <dbReference type="NCBI Taxonomy" id="1395607"/>
    <lineage>
        <taxon>Bacteria</taxon>
        <taxon>Pseudomonadati</taxon>
        <taxon>Pseudomonadota</taxon>
        <taxon>Betaproteobacteria</taxon>
        <taxon>Burkholderiales</taxon>
        <taxon>Alcaligenaceae</taxon>
        <taxon>Bordetella</taxon>
    </lineage>
</organism>
<gene>
    <name evidence="3" type="ORF">CEG14_10370</name>
</gene>
<protein>
    <submittedName>
        <fullName evidence="3">Photosystem reaction center subunit H</fullName>
    </submittedName>
</protein>
<dbReference type="InterPro" id="IPR011033">
    <property type="entry name" value="PRC_barrel-like_sf"/>
</dbReference>
<feature type="domain" description="PRC-barrel" evidence="2">
    <location>
        <begin position="52"/>
        <end position="120"/>
    </location>
</feature>
<dbReference type="InterPro" id="IPR027275">
    <property type="entry name" value="PRC-brl_dom"/>
</dbReference>
<dbReference type="Gene3D" id="2.30.30.240">
    <property type="entry name" value="PRC-barrel domain"/>
    <property type="match status" value="1"/>
</dbReference>
<dbReference type="AlphaFoldDB" id="A0A261SGW0"/>
<feature type="signal peptide" evidence="1">
    <location>
        <begin position="1"/>
        <end position="32"/>
    </location>
</feature>
<dbReference type="Pfam" id="PF05239">
    <property type="entry name" value="PRC"/>
    <property type="match status" value="1"/>
</dbReference>
<reference evidence="3 4" key="1">
    <citation type="submission" date="2017-05" db="EMBL/GenBank/DDBJ databases">
        <title>Complete and WGS of Bordetella genogroups.</title>
        <authorList>
            <person name="Spilker T."/>
            <person name="LiPuma J."/>
        </authorList>
    </citation>
    <scope>NUCLEOTIDE SEQUENCE [LARGE SCALE GENOMIC DNA]</scope>
    <source>
        <strain evidence="3 4">AU17610</strain>
    </source>
</reference>
<evidence type="ECO:0000256" key="1">
    <source>
        <dbReference type="SAM" id="SignalP"/>
    </source>
</evidence>
<comment type="caution">
    <text evidence="3">The sequence shown here is derived from an EMBL/GenBank/DDBJ whole genome shotgun (WGS) entry which is preliminary data.</text>
</comment>
<name>A0A261SGW0_9BORD</name>
<dbReference type="OrthoDB" id="9004447at2"/>
<keyword evidence="1" id="KW-0732">Signal</keyword>
<evidence type="ECO:0000313" key="3">
    <source>
        <dbReference type="EMBL" id="OZI36678.1"/>
    </source>
</evidence>
<evidence type="ECO:0000313" key="4">
    <source>
        <dbReference type="Proteomes" id="UP000217005"/>
    </source>
</evidence>
<evidence type="ECO:0000259" key="2">
    <source>
        <dbReference type="Pfam" id="PF05239"/>
    </source>
</evidence>
<sequence length="137" mass="14463">MQITSSVSRNAVRRCALALVVAFAVPGGAAMAQGAPQSITAKRVDVVELATGYRASKLIGAEVMNGDKDQIGTVDDVIVSPAQEPYAILSVGGFLGIGTRLVAVPFKDLQVADKRLRMDGATKDSLRALPEFRYAKD</sequence>
<dbReference type="SUPFAM" id="SSF50346">
    <property type="entry name" value="PRC-barrel domain"/>
    <property type="match status" value="1"/>
</dbReference>
<dbReference type="EMBL" id="NEVL01000003">
    <property type="protein sequence ID" value="OZI36678.1"/>
    <property type="molecule type" value="Genomic_DNA"/>
</dbReference>